<dbReference type="GO" id="GO:0006631">
    <property type="term" value="P:fatty acid metabolic process"/>
    <property type="evidence" value="ECO:0007669"/>
    <property type="project" value="TreeGrafter"/>
</dbReference>
<evidence type="ECO:0000259" key="9">
    <source>
        <dbReference type="Pfam" id="PF13193"/>
    </source>
</evidence>
<dbReference type="Proteomes" id="UP000589351">
    <property type="component" value="Unassembled WGS sequence"/>
</dbReference>
<dbReference type="NCBIfam" id="TIGR01923">
    <property type="entry name" value="menE"/>
    <property type="match status" value="1"/>
</dbReference>
<feature type="domain" description="AMP-dependent synthetase/ligase" evidence="8">
    <location>
        <begin position="7"/>
        <end position="321"/>
    </location>
</feature>
<dbReference type="PANTHER" id="PTHR43201">
    <property type="entry name" value="ACYL-COA SYNTHETASE"/>
    <property type="match status" value="1"/>
</dbReference>
<keyword evidence="11" id="KW-1185">Reference proteome</keyword>
<dbReference type="GO" id="GO:0031956">
    <property type="term" value="F:medium-chain fatty acid-CoA ligase activity"/>
    <property type="evidence" value="ECO:0007669"/>
    <property type="project" value="TreeGrafter"/>
</dbReference>
<accession>A0A6V7RSP8</accession>
<keyword evidence="3" id="KW-0474">Menaquinone biosynthesis</keyword>
<gene>
    <name evidence="10" type="primary">menE</name>
    <name evidence="10" type="ORF">JEODO184_02133</name>
</gene>
<comment type="caution">
    <text evidence="10">The sequence shown here is derived from an EMBL/GenBank/DDBJ whole genome shotgun (WGS) entry which is preliminary data.</text>
</comment>
<proteinExistence type="inferred from homology"/>
<protein>
    <recommendedName>
        <fullName evidence="2">Putative long chain fatty acid-CoA ligase VraA</fullName>
    </recommendedName>
    <alternativeName>
        <fullName evidence="7">Acyl-CoA synthetase</fullName>
    </alternativeName>
</protein>
<dbReference type="Gene3D" id="3.40.50.12780">
    <property type="entry name" value="N-terminal domain of ligase-like"/>
    <property type="match status" value="1"/>
</dbReference>
<dbReference type="EMBL" id="CAJEWD010000009">
    <property type="protein sequence ID" value="CAD2081362.1"/>
    <property type="molecule type" value="Genomic_DNA"/>
</dbReference>
<dbReference type="InterPro" id="IPR025110">
    <property type="entry name" value="AMP-bd_C"/>
</dbReference>
<evidence type="ECO:0000256" key="2">
    <source>
        <dbReference type="ARBA" id="ARBA00017625"/>
    </source>
</evidence>
<evidence type="ECO:0000313" key="10">
    <source>
        <dbReference type="EMBL" id="CAD2081362.1"/>
    </source>
</evidence>
<dbReference type="AlphaFoldDB" id="A0A6V7RSP8"/>
<dbReference type="GO" id="GO:0005524">
    <property type="term" value="F:ATP binding"/>
    <property type="evidence" value="ECO:0007669"/>
    <property type="project" value="UniProtKB-KW"/>
</dbReference>
<dbReference type="InterPro" id="IPR045851">
    <property type="entry name" value="AMP-bd_C_sf"/>
</dbReference>
<dbReference type="RefSeq" id="WP_185126628.1">
    <property type="nucleotide sequence ID" value="NZ_CAJEWD010000009.1"/>
</dbReference>
<dbReference type="GO" id="GO:0008756">
    <property type="term" value="F:o-succinylbenzoate-CoA ligase activity"/>
    <property type="evidence" value="ECO:0007669"/>
    <property type="project" value="InterPro"/>
</dbReference>
<evidence type="ECO:0000259" key="8">
    <source>
        <dbReference type="Pfam" id="PF00501"/>
    </source>
</evidence>
<keyword evidence="4 10" id="KW-0436">Ligase</keyword>
<dbReference type="InterPro" id="IPR000873">
    <property type="entry name" value="AMP-dep_synth/lig_dom"/>
</dbReference>
<comment type="similarity">
    <text evidence="1">Belongs to the ATP-dependent AMP-binding enzyme family.</text>
</comment>
<evidence type="ECO:0000256" key="7">
    <source>
        <dbReference type="ARBA" id="ARBA00032875"/>
    </source>
</evidence>
<keyword evidence="5" id="KW-0547">Nucleotide-binding</keyword>
<dbReference type="PROSITE" id="PS00455">
    <property type="entry name" value="AMP_BINDING"/>
    <property type="match status" value="1"/>
</dbReference>
<evidence type="ECO:0000256" key="1">
    <source>
        <dbReference type="ARBA" id="ARBA00006432"/>
    </source>
</evidence>
<dbReference type="SUPFAM" id="SSF56801">
    <property type="entry name" value="Acetyl-CoA synthetase-like"/>
    <property type="match status" value="1"/>
</dbReference>
<reference evidence="10 11" key="1">
    <citation type="submission" date="2020-07" db="EMBL/GenBank/DDBJ databases">
        <authorList>
            <person name="Criscuolo A."/>
        </authorList>
    </citation>
    <scope>NUCLEOTIDE SEQUENCE [LARGE SCALE GENOMIC DNA]</scope>
    <source>
        <strain evidence="10">CIP111649</strain>
    </source>
</reference>
<sequence length="458" mass="52074">MNYKWLENAAIEQPENIALKFQDESLNYRQLYMKAHELATHLQALKVKRVGLYIDNSLDASILIHALMLSGTEMVMLNTRLTVHELKLQLEEVSVSTVLSTIHLDIPEFKVLSFEEIYDLPAETFMLNDPAANDILSIMFTSGTTGRAKAVGQTYSNHYASHINCQKFLNYKEDSVWMMVNPIFHISGLSILFRSVISMSTMVIMNKFKTDLAWQTLEHEKVTHTSMVPVMLNRLVKEEGTHFLQALLMGGANTTPKLLQKAKDKGLPVYNSFGMTETCSQIVQLSYDDPKIFSGAVGNIHDTMTEITIDETTDEMLLSGDSVVQSYLNADIELKGGFFNTGDIIQIDEDGYIYVLDRRNDLIISGGENIYPKEIEDVVYQLDGVNRCVVIKKEDDEWGYVPILLLEDDIDQTTLLNHLYKHLAKYKIPREIYVIDEIKTTSTGKISRTINRNMFLNL</sequence>
<dbReference type="InterPro" id="IPR042099">
    <property type="entry name" value="ANL_N_sf"/>
</dbReference>
<evidence type="ECO:0000256" key="6">
    <source>
        <dbReference type="ARBA" id="ARBA00022840"/>
    </source>
</evidence>
<evidence type="ECO:0000313" key="11">
    <source>
        <dbReference type="Proteomes" id="UP000589351"/>
    </source>
</evidence>
<dbReference type="GO" id="GO:0009234">
    <property type="term" value="P:menaquinone biosynthetic process"/>
    <property type="evidence" value="ECO:0007669"/>
    <property type="project" value="UniProtKB-KW"/>
</dbReference>
<evidence type="ECO:0000256" key="5">
    <source>
        <dbReference type="ARBA" id="ARBA00022741"/>
    </source>
</evidence>
<feature type="domain" description="AMP-binding enzyme C-terminal" evidence="9">
    <location>
        <begin position="374"/>
        <end position="445"/>
    </location>
</feature>
<keyword evidence="6" id="KW-0067">ATP-binding</keyword>
<evidence type="ECO:0000256" key="3">
    <source>
        <dbReference type="ARBA" id="ARBA00022428"/>
    </source>
</evidence>
<dbReference type="InterPro" id="IPR010192">
    <property type="entry name" value="MenE"/>
</dbReference>
<dbReference type="Pfam" id="PF13193">
    <property type="entry name" value="AMP-binding_C"/>
    <property type="match status" value="1"/>
</dbReference>
<dbReference type="PANTHER" id="PTHR43201:SF5">
    <property type="entry name" value="MEDIUM-CHAIN ACYL-COA LIGASE ACSF2, MITOCHONDRIAL"/>
    <property type="match status" value="1"/>
</dbReference>
<evidence type="ECO:0000256" key="4">
    <source>
        <dbReference type="ARBA" id="ARBA00022598"/>
    </source>
</evidence>
<dbReference type="Gene3D" id="3.30.300.30">
    <property type="match status" value="1"/>
</dbReference>
<dbReference type="InterPro" id="IPR020845">
    <property type="entry name" value="AMP-binding_CS"/>
</dbReference>
<organism evidence="10 11">
    <name type="scientific">Jeotgalicoccus meleagridis</name>
    <dbReference type="NCBI Taxonomy" id="2759181"/>
    <lineage>
        <taxon>Bacteria</taxon>
        <taxon>Bacillati</taxon>
        <taxon>Bacillota</taxon>
        <taxon>Bacilli</taxon>
        <taxon>Bacillales</taxon>
        <taxon>Staphylococcaceae</taxon>
        <taxon>Jeotgalicoccus</taxon>
    </lineage>
</organism>
<name>A0A6V7RSP8_9STAP</name>
<dbReference type="Pfam" id="PF00501">
    <property type="entry name" value="AMP-binding"/>
    <property type="match status" value="1"/>
</dbReference>